<evidence type="ECO:0000256" key="1">
    <source>
        <dbReference type="ARBA" id="ARBA00022723"/>
    </source>
</evidence>
<dbReference type="OrthoDB" id="3793432at2759"/>
<keyword evidence="3" id="KW-0862">Zinc</keyword>
<evidence type="ECO:0000256" key="3">
    <source>
        <dbReference type="ARBA" id="ARBA00022833"/>
    </source>
</evidence>
<evidence type="ECO:0000313" key="6">
    <source>
        <dbReference type="EMBL" id="KAF2854745.1"/>
    </source>
</evidence>
<dbReference type="GO" id="GO:0008270">
    <property type="term" value="F:zinc ion binding"/>
    <property type="evidence" value="ECO:0007669"/>
    <property type="project" value="UniProtKB-KW"/>
</dbReference>
<proteinExistence type="predicted"/>
<keyword evidence="2" id="KW-0863">Zinc-finger</keyword>
<keyword evidence="1" id="KW-0479">Metal-binding</keyword>
<dbReference type="PROSITE" id="PS00518">
    <property type="entry name" value="ZF_RING_1"/>
    <property type="match status" value="1"/>
</dbReference>
<evidence type="ECO:0000259" key="5">
    <source>
        <dbReference type="Pfam" id="PF26652"/>
    </source>
</evidence>
<dbReference type="InterPro" id="IPR058253">
    <property type="entry name" value="Zn_ribbon_double"/>
</dbReference>
<reference evidence="6" key="1">
    <citation type="submission" date="2020-01" db="EMBL/GenBank/DDBJ databases">
        <authorList>
            <consortium name="DOE Joint Genome Institute"/>
            <person name="Haridas S."/>
            <person name="Albert R."/>
            <person name="Binder M."/>
            <person name="Bloem J."/>
            <person name="Labutti K."/>
            <person name="Salamov A."/>
            <person name="Andreopoulos B."/>
            <person name="Baker S.E."/>
            <person name="Barry K."/>
            <person name="Bills G."/>
            <person name="Bluhm B.H."/>
            <person name="Cannon C."/>
            <person name="Castanera R."/>
            <person name="Culley D.E."/>
            <person name="Daum C."/>
            <person name="Ezra D."/>
            <person name="Gonzalez J.B."/>
            <person name="Henrissat B."/>
            <person name="Kuo A."/>
            <person name="Liang C."/>
            <person name="Lipzen A."/>
            <person name="Lutzoni F."/>
            <person name="Magnuson J."/>
            <person name="Mondo S."/>
            <person name="Nolan M."/>
            <person name="Ohm R."/>
            <person name="Pangilinan J."/>
            <person name="Park H.-J."/>
            <person name="Ramirez L."/>
            <person name="Alfaro M."/>
            <person name="Sun H."/>
            <person name="Tritt A."/>
            <person name="Yoshinaga Y."/>
            <person name="Zwiers L.-H."/>
            <person name="Turgeon B.G."/>
            <person name="Goodwin S.B."/>
            <person name="Spatafora J.W."/>
            <person name="Crous P.W."/>
            <person name="Grigoriev I.V."/>
        </authorList>
    </citation>
    <scope>NUCLEOTIDE SEQUENCE</scope>
    <source>
        <strain evidence="6">IPT5</strain>
    </source>
</reference>
<feature type="region of interest" description="Disordered" evidence="4">
    <location>
        <begin position="182"/>
        <end position="205"/>
    </location>
</feature>
<evidence type="ECO:0000256" key="2">
    <source>
        <dbReference type="ARBA" id="ARBA00022771"/>
    </source>
</evidence>
<organism evidence="6 7">
    <name type="scientific">Plenodomus tracheiphilus IPT5</name>
    <dbReference type="NCBI Taxonomy" id="1408161"/>
    <lineage>
        <taxon>Eukaryota</taxon>
        <taxon>Fungi</taxon>
        <taxon>Dikarya</taxon>
        <taxon>Ascomycota</taxon>
        <taxon>Pezizomycotina</taxon>
        <taxon>Dothideomycetes</taxon>
        <taxon>Pleosporomycetidae</taxon>
        <taxon>Pleosporales</taxon>
        <taxon>Pleosporineae</taxon>
        <taxon>Leptosphaeriaceae</taxon>
        <taxon>Plenodomus</taxon>
    </lineage>
</organism>
<dbReference type="EMBL" id="MU006292">
    <property type="protein sequence ID" value="KAF2854745.1"/>
    <property type="molecule type" value="Genomic_DNA"/>
</dbReference>
<feature type="domain" description="Probable double zinc ribbon" evidence="5">
    <location>
        <begin position="36"/>
        <end position="149"/>
    </location>
</feature>
<gene>
    <name evidence="6" type="ORF">T440DRAFT_464893</name>
</gene>
<keyword evidence="7" id="KW-1185">Reference proteome</keyword>
<accession>A0A6A7BJW0</accession>
<evidence type="ECO:0000313" key="7">
    <source>
        <dbReference type="Proteomes" id="UP000799423"/>
    </source>
</evidence>
<dbReference type="AlphaFoldDB" id="A0A6A7BJW0"/>
<sequence length="220" mass="24707">MKSAPRAEAPLNRSIWDEHEYSNLMQINQTHSTADGLWICSRCKAENNLVHVKGAYPFQYLICRSCEHVYCNDCISSEVLIPSPTPRIAHTHPDTRCGYICTACGLTHRAATSKTRGRCACGALPNPSWIPFSIGHPHNYRSDPNACAVNLKTAFMNRVYERRFASPVESCIQQPKAVFRPPRTLEPTYQRRQAPSAGSVRRVSPQTYATLSGPWNPDVY</sequence>
<dbReference type="Proteomes" id="UP000799423">
    <property type="component" value="Unassembled WGS sequence"/>
</dbReference>
<evidence type="ECO:0000256" key="4">
    <source>
        <dbReference type="SAM" id="MobiDB-lite"/>
    </source>
</evidence>
<name>A0A6A7BJW0_9PLEO</name>
<dbReference type="InterPro" id="IPR017907">
    <property type="entry name" value="Znf_RING_CS"/>
</dbReference>
<dbReference type="Pfam" id="PF26652">
    <property type="entry name" value="Zn_ribbon_double"/>
    <property type="match status" value="1"/>
</dbReference>
<protein>
    <recommendedName>
        <fullName evidence="5">Probable double zinc ribbon domain-containing protein</fullName>
    </recommendedName>
</protein>